<proteinExistence type="predicted"/>
<reference evidence="1" key="2">
    <citation type="submission" date="2022-01" db="EMBL/GenBank/DDBJ databases">
        <authorList>
            <person name="Yamashiro T."/>
            <person name="Shiraishi A."/>
            <person name="Satake H."/>
            <person name="Nakayama K."/>
        </authorList>
    </citation>
    <scope>NUCLEOTIDE SEQUENCE</scope>
</reference>
<evidence type="ECO:0000313" key="2">
    <source>
        <dbReference type="Proteomes" id="UP001151760"/>
    </source>
</evidence>
<gene>
    <name evidence="1" type="ORF">Tco_0992763</name>
</gene>
<dbReference type="GO" id="GO:0006508">
    <property type="term" value="P:proteolysis"/>
    <property type="evidence" value="ECO:0007669"/>
    <property type="project" value="UniProtKB-KW"/>
</dbReference>
<dbReference type="Proteomes" id="UP001151760">
    <property type="component" value="Unassembled WGS sequence"/>
</dbReference>
<dbReference type="InterPro" id="IPR021109">
    <property type="entry name" value="Peptidase_aspartic_dom_sf"/>
</dbReference>
<accession>A0ABQ5F451</accession>
<evidence type="ECO:0000313" key="1">
    <source>
        <dbReference type="EMBL" id="GJT57709.1"/>
    </source>
</evidence>
<sequence length="594" mass="67910">MEKFNLFYQDVGPSTSARRHLTQEEAAKEELAIMISQRYALLEEERSVELDGNTVKEDEDAVKRIKGEALKEKKDPCAFIFPIRLEGKVNDNALADTGSDINTMPYRIFETLRREDMKKVDRGITMIDHTQAEAMGKLSNVLCRVGVITIIAKFIILDIPIDRDAPIVVGRGFLRTIGSLLNTSERIFSTFDGICHQTFRAARFGILRTAKSDSDDEEEYVIKRNKFGAPIYGPRPAPYLNCANLEDRSSAIQATSGTHNGEAGSSQSKRSRNENVEELLLPQVHHEFLLWEGCTRDAKSRVREAESEEEIFTSVAWIRAFNINEPIYAELCHEFYSTYEFDEVCADDELQSKKIIKFRLGGRAHSLTLLEFARRLGLYQAVELEEDGFNVYFEGGLRSDDNFNATNYWLSISREENLSLSRSHTSTIKNLILRVINKMITYGLCQRTTGYDKVQKNDLWLLSLFDARHQNGYANVAWVIAKWMKRKGVGTQKESQICCGQFISKLARKCRVLTEDVVRSLSAPIYCRDLDTTTLRDLIDSDGKLIPEDPQLGVPRVGIPRPPRASMQDLYDRMGRMEIRQDAIERMKYRQSYH</sequence>
<dbReference type="CDD" id="cd00303">
    <property type="entry name" value="retropepsin_like"/>
    <property type="match status" value="1"/>
</dbReference>
<reference evidence="1" key="1">
    <citation type="journal article" date="2022" name="Int. J. Mol. Sci.">
        <title>Draft Genome of Tanacetum Coccineum: Genomic Comparison of Closely Related Tanacetum-Family Plants.</title>
        <authorList>
            <person name="Yamashiro T."/>
            <person name="Shiraishi A."/>
            <person name="Nakayama K."/>
            <person name="Satake H."/>
        </authorList>
    </citation>
    <scope>NUCLEOTIDE SEQUENCE</scope>
</reference>
<dbReference type="PANTHER" id="PTHR33067:SF9">
    <property type="entry name" value="RNA-DIRECTED DNA POLYMERASE"/>
    <property type="match status" value="1"/>
</dbReference>
<organism evidence="1 2">
    <name type="scientific">Tanacetum coccineum</name>
    <dbReference type="NCBI Taxonomy" id="301880"/>
    <lineage>
        <taxon>Eukaryota</taxon>
        <taxon>Viridiplantae</taxon>
        <taxon>Streptophyta</taxon>
        <taxon>Embryophyta</taxon>
        <taxon>Tracheophyta</taxon>
        <taxon>Spermatophyta</taxon>
        <taxon>Magnoliopsida</taxon>
        <taxon>eudicotyledons</taxon>
        <taxon>Gunneridae</taxon>
        <taxon>Pentapetalae</taxon>
        <taxon>asterids</taxon>
        <taxon>campanulids</taxon>
        <taxon>Asterales</taxon>
        <taxon>Asteraceae</taxon>
        <taxon>Asteroideae</taxon>
        <taxon>Anthemideae</taxon>
        <taxon>Anthemidinae</taxon>
        <taxon>Tanacetum</taxon>
    </lineage>
</organism>
<keyword evidence="1" id="KW-0378">Hydrolase</keyword>
<keyword evidence="2" id="KW-1185">Reference proteome</keyword>
<keyword evidence="1" id="KW-0645">Protease</keyword>
<name>A0ABQ5F451_9ASTR</name>
<dbReference type="GO" id="GO:0008233">
    <property type="term" value="F:peptidase activity"/>
    <property type="evidence" value="ECO:0007669"/>
    <property type="project" value="UniProtKB-KW"/>
</dbReference>
<dbReference type="Gene3D" id="2.40.70.10">
    <property type="entry name" value="Acid Proteases"/>
    <property type="match status" value="1"/>
</dbReference>
<protein>
    <submittedName>
        <fullName evidence="1">Gag protease polyprotein</fullName>
    </submittedName>
</protein>
<dbReference type="PANTHER" id="PTHR33067">
    <property type="entry name" value="RNA-DIRECTED DNA POLYMERASE-RELATED"/>
    <property type="match status" value="1"/>
</dbReference>
<dbReference type="EMBL" id="BQNB010016955">
    <property type="protein sequence ID" value="GJT57709.1"/>
    <property type="molecule type" value="Genomic_DNA"/>
</dbReference>
<comment type="caution">
    <text evidence="1">The sequence shown here is derived from an EMBL/GenBank/DDBJ whole genome shotgun (WGS) entry which is preliminary data.</text>
</comment>